<feature type="transmembrane region" description="Helical" evidence="5">
    <location>
        <begin position="16"/>
        <end position="34"/>
    </location>
</feature>
<keyword evidence="5" id="KW-0811">Translocation</keyword>
<dbReference type="PROSITE" id="PS01218">
    <property type="entry name" value="TATC"/>
    <property type="match status" value="1"/>
</dbReference>
<comment type="function">
    <text evidence="5">Part of the twin-arginine translocation (Tat) system that transports large folded proteins containing a characteristic twin-arginine motif in their signal peptide across membranes.</text>
</comment>
<comment type="similarity">
    <text evidence="5">Belongs to the TatC family.</text>
</comment>
<feature type="transmembrane region" description="Helical" evidence="5">
    <location>
        <begin position="108"/>
        <end position="131"/>
    </location>
</feature>
<sequence>MDKKMSVVEHLGELRYRLLFSLTAFLIGALLVYLNMDNVIRWLLAPLGGKTLHFTGPADGFFITIQIAVVGGIMLGLPVFVYQVLAFILPGCTPKERRVIFSSIPPAIILFFLGVLFGKQILFPFVLHFFIGIGEAYLNPMLLGSKYFSFLVLLTLAMGLLFQIPLVMVALSRLGVIKSCKLRATRMYGYISIFMAMGIIIPSPDLLTLAGVCLPVILLYESSIWFIYLMEKVKAKKEKINYA</sequence>
<evidence type="ECO:0000256" key="4">
    <source>
        <dbReference type="ARBA" id="ARBA00023136"/>
    </source>
</evidence>
<feature type="transmembrane region" description="Helical" evidence="5">
    <location>
        <begin position="187"/>
        <end position="203"/>
    </location>
</feature>
<comment type="subunit">
    <text evidence="5">Forms a complex with TatA.</text>
</comment>
<evidence type="ECO:0000313" key="6">
    <source>
        <dbReference type="EMBL" id="QNB46774.1"/>
    </source>
</evidence>
<dbReference type="AlphaFoldDB" id="A0A7G6E3X0"/>
<protein>
    <recommendedName>
        <fullName evidence="5">Sec-independent protein translocase protein TatC</fullName>
    </recommendedName>
</protein>
<dbReference type="PANTHER" id="PTHR30371">
    <property type="entry name" value="SEC-INDEPENDENT PROTEIN TRANSLOCASE PROTEIN TATC"/>
    <property type="match status" value="1"/>
</dbReference>
<keyword evidence="5" id="KW-0813">Transport</keyword>
<keyword evidence="3 5" id="KW-1133">Transmembrane helix</keyword>
<keyword evidence="2 5" id="KW-0812">Transmembrane</keyword>
<dbReference type="OrthoDB" id="9777044at2"/>
<evidence type="ECO:0000256" key="1">
    <source>
        <dbReference type="ARBA" id="ARBA00004141"/>
    </source>
</evidence>
<dbReference type="RefSeq" id="WP_034420148.1">
    <property type="nucleotide sequence ID" value="NZ_CP045798.1"/>
</dbReference>
<evidence type="ECO:0000256" key="5">
    <source>
        <dbReference type="HAMAP-Rule" id="MF_00902"/>
    </source>
</evidence>
<feature type="transmembrane region" description="Helical" evidence="5">
    <location>
        <begin position="61"/>
        <end position="88"/>
    </location>
</feature>
<dbReference type="GO" id="GO:0009977">
    <property type="term" value="F:proton motive force dependent protein transmembrane transporter activity"/>
    <property type="evidence" value="ECO:0007669"/>
    <property type="project" value="TreeGrafter"/>
</dbReference>
<dbReference type="GO" id="GO:0065002">
    <property type="term" value="P:intracellular protein transmembrane transport"/>
    <property type="evidence" value="ECO:0007669"/>
    <property type="project" value="TreeGrafter"/>
</dbReference>
<dbReference type="HAMAP" id="MF_00902">
    <property type="entry name" value="TatC"/>
    <property type="match status" value="1"/>
</dbReference>
<dbReference type="InterPro" id="IPR019820">
    <property type="entry name" value="Sec-indep_translocase_CS"/>
</dbReference>
<dbReference type="PANTHER" id="PTHR30371:SF0">
    <property type="entry name" value="SEC-INDEPENDENT PROTEIN TRANSLOCASE PROTEIN TATC, CHLOROPLASTIC-RELATED"/>
    <property type="match status" value="1"/>
</dbReference>
<evidence type="ECO:0000256" key="3">
    <source>
        <dbReference type="ARBA" id="ARBA00022989"/>
    </source>
</evidence>
<dbReference type="PRINTS" id="PR01840">
    <property type="entry name" value="TATCFAMILY"/>
</dbReference>
<reference evidence="6 7" key="1">
    <citation type="journal article" date="2019" name="Front. Microbiol.">
        <title>Thermoanaerosceptrum fracticalcis gen. nov. sp. nov., a Novel Fumarate-Fermenting Microorganism From a Deep Fractured Carbonate Aquifer of the US Great Basin.</title>
        <authorList>
            <person name="Hamilton-Brehm S.D."/>
            <person name="Stewart L.E."/>
            <person name="Zavarin M."/>
            <person name="Caldwell M."/>
            <person name="Lawson P.A."/>
            <person name="Onstott T.C."/>
            <person name="Grzymski J."/>
            <person name="Neveux I."/>
            <person name="Lollar B.S."/>
            <person name="Russell C.E."/>
            <person name="Moser D.P."/>
        </authorList>
    </citation>
    <scope>NUCLEOTIDE SEQUENCE [LARGE SCALE GENOMIC DNA]</scope>
    <source>
        <strain evidence="6 7">DRI-13</strain>
    </source>
</reference>
<keyword evidence="7" id="KW-1185">Reference proteome</keyword>
<accession>A0A7G6E3X0</accession>
<organism evidence="6 7">
    <name type="scientific">Thermanaerosceptrum fracticalcis</name>
    <dbReference type="NCBI Taxonomy" id="1712410"/>
    <lineage>
        <taxon>Bacteria</taxon>
        <taxon>Bacillati</taxon>
        <taxon>Bacillota</taxon>
        <taxon>Clostridia</taxon>
        <taxon>Eubacteriales</taxon>
        <taxon>Peptococcaceae</taxon>
        <taxon>Thermanaerosceptrum</taxon>
    </lineage>
</organism>
<feature type="transmembrane region" description="Helical" evidence="5">
    <location>
        <begin position="209"/>
        <end position="229"/>
    </location>
</feature>
<comment type="subcellular location">
    <subcellularLocation>
        <location evidence="5">Cell membrane</location>
        <topology evidence="5">Multi-pass membrane protein</topology>
    </subcellularLocation>
    <subcellularLocation>
        <location evidence="1">Membrane</location>
        <topology evidence="1">Multi-pass membrane protein</topology>
    </subcellularLocation>
</comment>
<dbReference type="Proteomes" id="UP000515847">
    <property type="component" value="Chromosome"/>
</dbReference>
<evidence type="ECO:0000256" key="2">
    <source>
        <dbReference type="ARBA" id="ARBA00022692"/>
    </source>
</evidence>
<dbReference type="Pfam" id="PF00902">
    <property type="entry name" value="TatC"/>
    <property type="match status" value="1"/>
</dbReference>
<dbReference type="KEGG" id="tfr:BR63_10925"/>
<keyword evidence="5" id="KW-0653">Protein transport</keyword>
<proteinExistence type="inferred from homology"/>
<gene>
    <name evidence="5 6" type="primary">tatC</name>
    <name evidence="6" type="ORF">BR63_10925</name>
</gene>
<dbReference type="GO" id="GO:0033281">
    <property type="term" value="C:TAT protein transport complex"/>
    <property type="evidence" value="ECO:0007669"/>
    <property type="project" value="UniProtKB-UniRule"/>
</dbReference>
<dbReference type="InterPro" id="IPR002033">
    <property type="entry name" value="TatC"/>
</dbReference>
<keyword evidence="4 5" id="KW-0472">Membrane</keyword>
<dbReference type="EMBL" id="CP045798">
    <property type="protein sequence ID" value="QNB46774.1"/>
    <property type="molecule type" value="Genomic_DNA"/>
</dbReference>
<feature type="transmembrane region" description="Helical" evidence="5">
    <location>
        <begin position="151"/>
        <end position="175"/>
    </location>
</feature>
<dbReference type="GO" id="GO:0043953">
    <property type="term" value="P:protein transport by the Tat complex"/>
    <property type="evidence" value="ECO:0007669"/>
    <property type="project" value="UniProtKB-UniRule"/>
</dbReference>
<keyword evidence="5" id="KW-1003">Cell membrane</keyword>
<name>A0A7G6E3X0_THEFR</name>
<dbReference type="NCBIfam" id="TIGR00945">
    <property type="entry name" value="tatC"/>
    <property type="match status" value="1"/>
</dbReference>
<evidence type="ECO:0000313" key="7">
    <source>
        <dbReference type="Proteomes" id="UP000515847"/>
    </source>
</evidence>